<proteinExistence type="predicted"/>
<reference evidence="1" key="1">
    <citation type="submission" date="2007-07" db="EMBL/GenBank/DDBJ databases">
        <title>PCAP assembly of the Caenorhabditis remanei genome.</title>
        <authorList>
            <consortium name="The Caenorhabditis remanei Sequencing Consortium"/>
            <person name="Wilson R.K."/>
        </authorList>
    </citation>
    <scope>NUCLEOTIDE SEQUENCE [LARGE SCALE GENOMIC DNA]</scope>
    <source>
        <strain evidence="1">PB4641</strain>
    </source>
</reference>
<dbReference type="OMA" id="IRCVELN"/>
<dbReference type="HOGENOM" id="CLU_1284356_0_0_1"/>
<evidence type="ECO:0000313" key="1">
    <source>
        <dbReference type="EMBL" id="EFO92272.1"/>
    </source>
</evidence>
<protein>
    <submittedName>
        <fullName evidence="1">Uncharacterized protein</fullName>
    </submittedName>
</protein>
<accession>E3M5W8</accession>
<dbReference type="AlphaFoldDB" id="E3M5W8"/>
<gene>
    <name evidence="1" type="ORF">CRE_11152</name>
</gene>
<sequence>MKAKPKPVFFNKNLSAIEWKNLIKGEKFENCVSVYPDLLKRLDEEKSILLKFDLSSKDTNVDDGHQWSFYDATTHFRHKPKYKRVTIDGVWYRNTQSTDYKNTSFRKETIVMDQICFVHYFLADGSYIEPMRRRKAKIADREADKIRGFLENRTITEAWDLAKAEGMNVTRLQVRNLARRVETVIKEPAGCPKKNLPVVEEFNLTRLLATLLARK</sequence>
<evidence type="ECO:0000313" key="2">
    <source>
        <dbReference type="Proteomes" id="UP000008281"/>
    </source>
</evidence>
<keyword evidence="2" id="KW-1185">Reference proteome</keyword>
<dbReference type="EMBL" id="DS268425">
    <property type="protein sequence ID" value="EFO92272.1"/>
    <property type="molecule type" value="Genomic_DNA"/>
</dbReference>
<organism evidence="2">
    <name type="scientific">Caenorhabditis remanei</name>
    <name type="common">Caenorhabditis vulgaris</name>
    <dbReference type="NCBI Taxonomy" id="31234"/>
    <lineage>
        <taxon>Eukaryota</taxon>
        <taxon>Metazoa</taxon>
        <taxon>Ecdysozoa</taxon>
        <taxon>Nematoda</taxon>
        <taxon>Chromadorea</taxon>
        <taxon>Rhabditida</taxon>
        <taxon>Rhabditina</taxon>
        <taxon>Rhabditomorpha</taxon>
        <taxon>Rhabditoidea</taxon>
        <taxon>Rhabditidae</taxon>
        <taxon>Peloderinae</taxon>
        <taxon>Caenorhabditis</taxon>
    </lineage>
</organism>
<name>E3M5W8_CAERE</name>
<dbReference type="Proteomes" id="UP000008281">
    <property type="component" value="Unassembled WGS sequence"/>
</dbReference>